<protein>
    <submittedName>
        <fullName evidence="1">Uncharacterized protein</fullName>
    </submittedName>
</protein>
<dbReference type="Proteomes" id="UP000001064">
    <property type="component" value="Unassembled WGS sequence"/>
</dbReference>
<gene>
    <name evidence="1" type="ORF">DICPUDRAFT_80368</name>
</gene>
<sequence>MEKYTLTEQNQTNYISLKNIIKNEFNQGVYFLSGDENSGKLAIIESILIDFKKVCLKYDYREGNKNKNIFNNNNEKSENINIVLFSKLSSFGYYILNIVKKNNFEIILNLKYQKNYVLTKNEKIFLVTIYSLCECSNRKNTRDKTTIGFNLNYYFNIKEIQNEALILFCFLEKEDFKAKYYVKGLLENNLIFVDNKKNIKINIKIEEIKEYCMDLSFFQNFLFIKE</sequence>
<dbReference type="RefSeq" id="XP_003289591.1">
    <property type="nucleotide sequence ID" value="XM_003289543.1"/>
</dbReference>
<accession>F0ZQA0</accession>
<dbReference type="KEGG" id="dpp:DICPUDRAFT_80368"/>
<dbReference type="EMBL" id="GL871122">
    <property type="protein sequence ID" value="EGC33853.1"/>
    <property type="molecule type" value="Genomic_DNA"/>
</dbReference>
<dbReference type="VEuPathDB" id="AmoebaDB:DICPUDRAFT_80368"/>
<evidence type="ECO:0000313" key="2">
    <source>
        <dbReference type="Proteomes" id="UP000001064"/>
    </source>
</evidence>
<proteinExistence type="predicted"/>
<reference evidence="2" key="1">
    <citation type="journal article" date="2011" name="Genome Biol.">
        <title>Comparative genomics of the social amoebae Dictyostelium discoideum and Dictyostelium purpureum.</title>
        <authorList>
            <consortium name="US DOE Joint Genome Institute (JGI-PGF)"/>
            <person name="Sucgang R."/>
            <person name="Kuo A."/>
            <person name="Tian X."/>
            <person name="Salerno W."/>
            <person name="Parikh A."/>
            <person name="Feasley C.L."/>
            <person name="Dalin E."/>
            <person name="Tu H."/>
            <person name="Huang E."/>
            <person name="Barry K."/>
            <person name="Lindquist E."/>
            <person name="Shapiro H."/>
            <person name="Bruce D."/>
            <person name="Schmutz J."/>
            <person name="Salamov A."/>
            <person name="Fey P."/>
            <person name="Gaudet P."/>
            <person name="Anjard C."/>
            <person name="Babu M.M."/>
            <person name="Basu S."/>
            <person name="Bushmanova Y."/>
            <person name="van der Wel H."/>
            <person name="Katoh-Kurasawa M."/>
            <person name="Dinh C."/>
            <person name="Coutinho P.M."/>
            <person name="Saito T."/>
            <person name="Elias M."/>
            <person name="Schaap P."/>
            <person name="Kay R.R."/>
            <person name="Henrissat B."/>
            <person name="Eichinger L."/>
            <person name="Rivero F."/>
            <person name="Putnam N.H."/>
            <person name="West C.M."/>
            <person name="Loomis W.F."/>
            <person name="Chisholm R.L."/>
            <person name="Shaulsky G."/>
            <person name="Strassmann J.E."/>
            <person name="Queller D.C."/>
            <person name="Kuspa A."/>
            <person name="Grigoriev I.V."/>
        </authorList>
    </citation>
    <scope>NUCLEOTIDE SEQUENCE [LARGE SCALE GENOMIC DNA]</scope>
    <source>
        <strain evidence="2">QSDP1</strain>
    </source>
</reference>
<dbReference type="GeneID" id="10502797"/>
<dbReference type="AlphaFoldDB" id="F0ZQA0"/>
<organism evidence="1 2">
    <name type="scientific">Dictyostelium purpureum</name>
    <name type="common">Slime mold</name>
    <dbReference type="NCBI Taxonomy" id="5786"/>
    <lineage>
        <taxon>Eukaryota</taxon>
        <taxon>Amoebozoa</taxon>
        <taxon>Evosea</taxon>
        <taxon>Eumycetozoa</taxon>
        <taxon>Dictyostelia</taxon>
        <taxon>Dictyosteliales</taxon>
        <taxon>Dictyosteliaceae</taxon>
        <taxon>Dictyostelium</taxon>
    </lineage>
</organism>
<dbReference type="InParanoid" id="F0ZQA0"/>
<keyword evidence="2" id="KW-1185">Reference proteome</keyword>
<evidence type="ECO:0000313" key="1">
    <source>
        <dbReference type="EMBL" id="EGC33853.1"/>
    </source>
</evidence>
<name>F0ZQA0_DICPU</name>